<evidence type="ECO:0000313" key="3">
    <source>
        <dbReference type="Proteomes" id="UP000051790"/>
    </source>
</evidence>
<dbReference type="PATRIC" id="fig|1423769.4.peg.1275"/>
<gene>
    <name evidence="2" type="ORF">FD01_GL001182</name>
</gene>
<keyword evidence="3" id="KW-1185">Reference proteome</keyword>
<dbReference type="AlphaFoldDB" id="A0A0R1QIM7"/>
<evidence type="ECO:0000259" key="1">
    <source>
        <dbReference type="Pfam" id="PF01261"/>
    </source>
</evidence>
<dbReference type="GO" id="GO:0016853">
    <property type="term" value="F:isomerase activity"/>
    <property type="evidence" value="ECO:0007669"/>
    <property type="project" value="UniProtKB-KW"/>
</dbReference>
<reference evidence="2 3" key="1">
    <citation type="journal article" date="2015" name="Genome Announc.">
        <title>Expanding the biotechnology potential of lactobacilli through comparative genomics of 213 strains and associated genera.</title>
        <authorList>
            <person name="Sun Z."/>
            <person name="Harris H.M."/>
            <person name="McCann A."/>
            <person name="Guo C."/>
            <person name="Argimon S."/>
            <person name="Zhang W."/>
            <person name="Yang X."/>
            <person name="Jeffery I.B."/>
            <person name="Cooney J.C."/>
            <person name="Kagawa T.F."/>
            <person name="Liu W."/>
            <person name="Song Y."/>
            <person name="Salvetti E."/>
            <person name="Wrobel A."/>
            <person name="Rasinkangas P."/>
            <person name="Parkhill J."/>
            <person name="Rea M.C."/>
            <person name="O'Sullivan O."/>
            <person name="Ritari J."/>
            <person name="Douillard F.P."/>
            <person name="Paul Ross R."/>
            <person name="Yang R."/>
            <person name="Briner A.E."/>
            <person name="Felis G.E."/>
            <person name="de Vos W.M."/>
            <person name="Barrangou R."/>
            <person name="Klaenhammer T.R."/>
            <person name="Caufield P.W."/>
            <person name="Cui Y."/>
            <person name="Zhang H."/>
            <person name="O'Toole P.W."/>
        </authorList>
    </citation>
    <scope>NUCLEOTIDE SEQUENCE [LARGE SCALE GENOMIC DNA]</scope>
    <source>
        <strain evidence="2 3">DSM 13343</strain>
    </source>
</reference>
<dbReference type="Proteomes" id="UP000051790">
    <property type="component" value="Unassembled WGS sequence"/>
</dbReference>
<sequence>MQLGLKASTDEVQIQNRLQHHPDVFEFHLTEADFTPEGWAHFQEMVTWVQQSVPHVVFHHPMKWHGLRMELCVNKLMFPQLYQFVMQSSRRLINYAKEVGAVALIHGGYGLHPGEHDFAKDWPDLATAQKVVLGRMLDFTATAPDNVVFENSLLPVFAYGDPEFEERLLALQLPLAYDVSHAFIYVHGDNNKLIASMRHLRPFVKHYHLVDSMGKTHDSLVLGQGEVNWKRVIHAMNSNATSIFEINLKDQNNCEEMLASQWYLDSLIAAEKNSQ</sequence>
<name>A0A0R1QIM7_9LACO</name>
<proteinExistence type="predicted"/>
<dbReference type="InterPro" id="IPR013022">
    <property type="entry name" value="Xyl_isomerase-like_TIM-brl"/>
</dbReference>
<dbReference type="RefSeq" id="WP_056963883.1">
    <property type="nucleotide sequence ID" value="NZ_AZEU01000158.1"/>
</dbReference>
<protein>
    <submittedName>
        <fullName evidence="2">Sugar phosphate isomerase epimerase</fullName>
    </submittedName>
</protein>
<accession>A0A0R1QIM7</accession>
<feature type="domain" description="Xylose isomerase-like TIM barrel" evidence="1">
    <location>
        <begin position="86"/>
        <end position="246"/>
    </location>
</feature>
<keyword evidence="2" id="KW-0413">Isomerase</keyword>
<dbReference type="Gene3D" id="3.20.20.150">
    <property type="entry name" value="Divalent-metal-dependent TIM barrel enzymes"/>
    <property type="match status" value="1"/>
</dbReference>
<dbReference type="Pfam" id="PF01261">
    <property type="entry name" value="AP_endonuc_2"/>
    <property type="match status" value="1"/>
</dbReference>
<dbReference type="EMBL" id="AZEU01000158">
    <property type="protein sequence ID" value="KRL44350.1"/>
    <property type="molecule type" value="Genomic_DNA"/>
</dbReference>
<dbReference type="InterPro" id="IPR036237">
    <property type="entry name" value="Xyl_isomerase-like_sf"/>
</dbReference>
<dbReference type="SUPFAM" id="SSF51658">
    <property type="entry name" value="Xylose isomerase-like"/>
    <property type="match status" value="1"/>
</dbReference>
<organism evidence="2 3">
    <name type="scientific">Lacticaseibacillus manihotivorans DSM 13343 = JCM 12514</name>
    <dbReference type="NCBI Taxonomy" id="1423769"/>
    <lineage>
        <taxon>Bacteria</taxon>
        <taxon>Bacillati</taxon>
        <taxon>Bacillota</taxon>
        <taxon>Bacilli</taxon>
        <taxon>Lactobacillales</taxon>
        <taxon>Lactobacillaceae</taxon>
        <taxon>Lacticaseibacillus</taxon>
    </lineage>
</organism>
<comment type="caution">
    <text evidence="2">The sequence shown here is derived from an EMBL/GenBank/DDBJ whole genome shotgun (WGS) entry which is preliminary data.</text>
</comment>
<dbReference type="OrthoDB" id="2799545at2"/>
<evidence type="ECO:0000313" key="2">
    <source>
        <dbReference type="EMBL" id="KRL44350.1"/>
    </source>
</evidence>